<protein>
    <submittedName>
        <fullName evidence="2">Membrane stabilizing protein MspA</fullName>
    </submittedName>
</protein>
<dbReference type="NCBIfam" id="NF038247">
    <property type="entry name" value="memb_stab_MspA"/>
    <property type="match status" value="1"/>
</dbReference>
<keyword evidence="1" id="KW-0472">Membrane</keyword>
<feature type="transmembrane region" description="Helical" evidence="1">
    <location>
        <begin position="6"/>
        <end position="23"/>
    </location>
</feature>
<keyword evidence="1" id="KW-1133">Transmembrane helix</keyword>
<dbReference type="InterPro" id="IPR053572">
    <property type="entry name" value="MspA"/>
</dbReference>
<proteinExistence type="predicted"/>
<feature type="transmembrane region" description="Helical" evidence="1">
    <location>
        <begin position="55"/>
        <end position="73"/>
    </location>
</feature>
<accession>A0ABZ3ECY1</accession>
<name>A0ABZ3ECY1_9STAP</name>
<sequence length="105" mass="12212">MQLYLILLPILYLIVSYISIYKMNTIITRILRIIMAILLLFVVALTTLSFPLVNWWVFVILLLIVANVEITAFKHSKDDEKALKILNIITISLFVIYLILTLIVY</sequence>
<evidence type="ECO:0000313" key="2">
    <source>
        <dbReference type="EMBL" id="XAF70704.1"/>
    </source>
</evidence>
<evidence type="ECO:0000256" key="1">
    <source>
        <dbReference type="SAM" id="Phobius"/>
    </source>
</evidence>
<keyword evidence="3" id="KW-1185">Reference proteome</keyword>
<dbReference type="EMBL" id="CP128355">
    <property type="protein sequence ID" value="XAF70704.1"/>
    <property type="molecule type" value="Genomic_DNA"/>
</dbReference>
<reference evidence="2 3" key="1">
    <citation type="journal article" date="2024" name="Pathogens">
        <title>Staphylococcus hsinchuensis sp. nov., Isolated from Soymilk.</title>
        <authorList>
            <person name="Wang Y.T."/>
            <person name="Lin Y.C."/>
            <person name="Hsieh Y.H."/>
            <person name="Lin Y.T."/>
            <person name="Hamada M."/>
            <person name="Chen C.C."/>
            <person name="Liou J.S."/>
            <person name="Lee A.Y."/>
            <person name="Zhang W.L."/>
            <person name="Chen Y.T."/>
            <person name="Huang C.H."/>
        </authorList>
    </citation>
    <scope>NUCLEOTIDE SEQUENCE [LARGE SCALE GENOMIC DNA]</scope>
    <source>
        <strain evidence="2 3">H164</strain>
    </source>
</reference>
<feature type="transmembrane region" description="Helical" evidence="1">
    <location>
        <begin position="85"/>
        <end position="104"/>
    </location>
</feature>
<dbReference type="Proteomes" id="UP001436297">
    <property type="component" value="Chromosome"/>
</dbReference>
<evidence type="ECO:0000313" key="3">
    <source>
        <dbReference type="Proteomes" id="UP001436297"/>
    </source>
</evidence>
<keyword evidence="1" id="KW-0812">Transmembrane</keyword>
<dbReference type="RefSeq" id="WP_251517977.1">
    <property type="nucleotide sequence ID" value="NZ_CP128355.1"/>
</dbReference>
<gene>
    <name evidence="2" type="primary">mspA</name>
    <name evidence="2" type="ORF">QQM35_00885</name>
</gene>
<feature type="transmembrane region" description="Helical" evidence="1">
    <location>
        <begin position="30"/>
        <end position="49"/>
    </location>
</feature>
<organism evidence="2 3">
    <name type="scientific">Staphylococcus hsinchuensis</name>
    <dbReference type="NCBI Taxonomy" id="3051183"/>
    <lineage>
        <taxon>Bacteria</taxon>
        <taxon>Bacillati</taxon>
        <taxon>Bacillota</taxon>
        <taxon>Bacilli</taxon>
        <taxon>Bacillales</taxon>
        <taxon>Staphylococcaceae</taxon>
        <taxon>Staphylococcus</taxon>
    </lineage>
</organism>